<dbReference type="EMBL" id="JACTVJ010000002">
    <property type="protein sequence ID" value="MBC9711536.1"/>
    <property type="molecule type" value="Genomic_DNA"/>
</dbReference>
<feature type="domain" description="Bacterial phospholipase C C-terminal" evidence="9">
    <location>
        <begin position="623"/>
        <end position="698"/>
    </location>
</feature>
<keyword evidence="11" id="KW-1185">Reference proteome</keyword>
<keyword evidence="6" id="KW-0843">Virulence</keyword>
<evidence type="ECO:0000256" key="6">
    <source>
        <dbReference type="ARBA" id="ARBA00023026"/>
    </source>
</evidence>
<evidence type="ECO:0000259" key="9">
    <source>
        <dbReference type="Pfam" id="PF05506"/>
    </source>
</evidence>
<dbReference type="InterPro" id="IPR007312">
    <property type="entry name" value="Phosphoesterase"/>
</dbReference>
<dbReference type="Proteomes" id="UP000642284">
    <property type="component" value="Unassembled WGS sequence"/>
</dbReference>
<evidence type="ECO:0000256" key="3">
    <source>
        <dbReference type="ARBA" id="ARBA00012018"/>
    </source>
</evidence>
<comment type="subcellular location">
    <subcellularLocation>
        <location evidence="1">Secreted</location>
        <location evidence="1">Cell wall</location>
    </subcellularLocation>
</comment>
<dbReference type="InterPro" id="IPR008475">
    <property type="entry name" value="PLipase_C_C"/>
</dbReference>
<dbReference type="EC" id="3.1.4.3" evidence="3"/>
<reference evidence="10 11" key="1">
    <citation type="submission" date="2020-08" db="EMBL/GenBank/DDBJ databases">
        <title>Genemic of Streptomyces polyaspartic.</title>
        <authorList>
            <person name="Liu W."/>
        </authorList>
    </citation>
    <scope>NUCLEOTIDE SEQUENCE [LARGE SCALE GENOMIC DNA]</scope>
    <source>
        <strain evidence="10 11">TRM66268-LWL</strain>
    </source>
</reference>
<dbReference type="NCBIfam" id="TIGR03396">
    <property type="entry name" value="PC_PLC"/>
    <property type="match status" value="1"/>
</dbReference>
<evidence type="ECO:0000256" key="8">
    <source>
        <dbReference type="SAM" id="MobiDB-lite"/>
    </source>
</evidence>
<gene>
    <name evidence="10" type="ORF">H9Y04_02980</name>
</gene>
<evidence type="ECO:0000256" key="1">
    <source>
        <dbReference type="ARBA" id="ARBA00004191"/>
    </source>
</evidence>
<dbReference type="PROSITE" id="PS51318">
    <property type="entry name" value="TAT"/>
    <property type="match status" value="1"/>
</dbReference>
<sequence>MSSSTSSESAPSASAPSGSAPSDLSRRRLLALGGGALGAAAAGSLLPPSLARALAHEPPSGGLKAVKHVVILMQENRSFDHYFGSLRGVRGFGDRNAVQLPTGKSVFEQPSLLRTVLPFPVRDAAAAQQKDLQYIGDLNHDWTGGGKAWRDGWMDNWISAKSAATMAYYTREDIPLHYELADTFTVCDAYHSSIHTSTSPNRNHLWSGKTGYEANGNRAVGNGAYAEGTHPGYGWTTYPERLEQAGRSWKTYTEWENFTDNQIEFFATFKAIARKVLAGTGFTYMEAFYAKVRDTADEAERARLLSTLEEGVKTLTESERSLFERALRRVPTGKLAETFAHDVAAGELPEVSYLVPSAIDSEHPGTSSPIHSATLVYKVLDALASHPEVWRHTVVFINYDENDGFFDHVPPPVPPAGDPEEYWQGLPTGLGIRVPMLVISPWSVGGYVSSEVFDHTSVIRFLEKWTGIEEPNIGTWRRRVTGDLTGAFDFKRGRRQPEVEQPGAIPPFTGRWRPEPPADQKMPEQEPGRRPARALPYQPDAYGSVRGGVFRLRLTNSGRSSVPLALYPYAGEFAAPQHTDVEDRALWEVPLAGDRYAFTVTGPNGFRREFAGRAAGGAGVTTEVDSRGLRLTLRNSGDAPLTFTVRPLAYGEQRPREITVRPGRSRTFEHRAGDAHGWYDLEITAAGDEGFRRRLMGHVENGRASVSG</sequence>
<dbReference type="Pfam" id="PF05506">
    <property type="entry name" value="PLipase_C_C"/>
    <property type="match status" value="2"/>
</dbReference>
<evidence type="ECO:0000256" key="4">
    <source>
        <dbReference type="ARBA" id="ARBA00022512"/>
    </source>
</evidence>
<organism evidence="10 11">
    <name type="scientific">Streptomyces polyasparticus</name>
    <dbReference type="NCBI Taxonomy" id="2767826"/>
    <lineage>
        <taxon>Bacteria</taxon>
        <taxon>Bacillati</taxon>
        <taxon>Actinomycetota</taxon>
        <taxon>Actinomycetes</taxon>
        <taxon>Kitasatosporales</taxon>
        <taxon>Streptomycetaceae</taxon>
        <taxon>Streptomyces</taxon>
    </lineage>
</organism>
<feature type="compositionally biased region" description="Basic and acidic residues" evidence="8">
    <location>
        <begin position="512"/>
        <end position="529"/>
    </location>
</feature>
<evidence type="ECO:0000313" key="10">
    <source>
        <dbReference type="EMBL" id="MBC9711536.1"/>
    </source>
</evidence>
<keyword evidence="4" id="KW-0964">Secreted</keyword>
<evidence type="ECO:0000313" key="11">
    <source>
        <dbReference type="Proteomes" id="UP000642284"/>
    </source>
</evidence>
<accession>A0ABR7SAL6</accession>
<comment type="catalytic activity">
    <reaction evidence="7">
        <text>a 1,2-diacyl-sn-glycero-3-phosphocholine + H2O = phosphocholine + a 1,2-diacyl-sn-glycerol + H(+)</text>
        <dbReference type="Rhea" id="RHEA:10604"/>
        <dbReference type="ChEBI" id="CHEBI:15377"/>
        <dbReference type="ChEBI" id="CHEBI:15378"/>
        <dbReference type="ChEBI" id="CHEBI:17815"/>
        <dbReference type="ChEBI" id="CHEBI:57643"/>
        <dbReference type="ChEBI" id="CHEBI:295975"/>
        <dbReference type="EC" id="3.1.4.3"/>
    </reaction>
    <physiologicalReaction direction="left-to-right" evidence="7">
        <dbReference type="Rhea" id="RHEA:10605"/>
    </physiologicalReaction>
</comment>
<dbReference type="PANTHER" id="PTHR31956">
    <property type="entry name" value="NON-SPECIFIC PHOSPHOLIPASE C4-RELATED"/>
    <property type="match status" value="1"/>
</dbReference>
<feature type="region of interest" description="Disordered" evidence="8">
    <location>
        <begin position="495"/>
        <end position="538"/>
    </location>
</feature>
<feature type="region of interest" description="Disordered" evidence="8">
    <location>
        <begin position="1"/>
        <end position="23"/>
    </location>
</feature>
<feature type="domain" description="Bacterial phospholipase C C-terminal" evidence="9">
    <location>
        <begin position="531"/>
        <end position="613"/>
    </location>
</feature>
<comment type="caution">
    <text evidence="10">The sequence shown here is derived from an EMBL/GenBank/DDBJ whole genome shotgun (WGS) entry which is preliminary data.</text>
</comment>
<dbReference type="InterPro" id="IPR017850">
    <property type="entry name" value="Alkaline_phosphatase_core_sf"/>
</dbReference>
<dbReference type="InterPro" id="IPR017767">
    <property type="entry name" value="PC-PLC"/>
</dbReference>
<keyword evidence="4" id="KW-0134">Cell wall</keyword>
<dbReference type="Pfam" id="PF04185">
    <property type="entry name" value="Phosphoesterase"/>
    <property type="match status" value="1"/>
</dbReference>
<evidence type="ECO:0000256" key="7">
    <source>
        <dbReference type="ARBA" id="ARBA00048421"/>
    </source>
</evidence>
<protein>
    <recommendedName>
        <fullName evidence="3">phospholipase C</fullName>
        <ecNumber evidence="3">3.1.4.3</ecNumber>
    </recommendedName>
</protein>
<evidence type="ECO:0000256" key="5">
    <source>
        <dbReference type="ARBA" id="ARBA00022801"/>
    </source>
</evidence>
<dbReference type="PANTHER" id="PTHR31956:SF1">
    <property type="entry name" value="NON-SPECIFIC PHOSPHOLIPASE C1"/>
    <property type="match status" value="1"/>
</dbReference>
<evidence type="ECO:0000256" key="2">
    <source>
        <dbReference type="ARBA" id="ARBA00009717"/>
    </source>
</evidence>
<comment type="similarity">
    <text evidence="2">Belongs to the bacterial phospholipase C family.</text>
</comment>
<dbReference type="Gene3D" id="3.40.720.10">
    <property type="entry name" value="Alkaline Phosphatase, subunit A"/>
    <property type="match status" value="2"/>
</dbReference>
<keyword evidence="5" id="KW-0378">Hydrolase</keyword>
<proteinExistence type="inferred from homology"/>
<name>A0ABR7SAL6_9ACTN</name>
<dbReference type="InterPro" id="IPR006311">
    <property type="entry name" value="TAT_signal"/>
</dbReference>